<evidence type="ECO:0000259" key="1">
    <source>
        <dbReference type="Pfam" id="PF01261"/>
    </source>
</evidence>
<keyword evidence="2" id="KW-0413">Isomerase</keyword>
<dbReference type="PANTHER" id="PTHR12110">
    <property type="entry name" value="HYDROXYPYRUVATE ISOMERASE"/>
    <property type="match status" value="1"/>
</dbReference>
<evidence type="ECO:0000313" key="3">
    <source>
        <dbReference type="Proteomes" id="UP000234420"/>
    </source>
</evidence>
<reference evidence="2 3" key="1">
    <citation type="journal article" date="2018" name="Syst. Appl. Microbiol.">
        <title>Photobacterium carnosum sp. nov., isolated from spoiled modified atmosphere packaged poultry meat.</title>
        <authorList>
            <person name="Hilgarth M."/>
            <person name="Fuertes S."/>
            <person name="Ehrmann M."/>
            <person name="Vogel R.F."/>
        </authorList>
    </citation>
    <scope>NUCLEOTIDE SEQUENCE [LARGE SCALE GENOMIC DNA]</scope>
    <source>
        <strain evidence="2 3">TMW 2.2021</strain>
    </source>
</reference>
<dbReference type="InterPro" id="IPR036237">
    <property type="entry name" value="Xyl_isomerase-like_sf"/>
</dbReference>
<keyword evidence="3" id="KW-1185">Reference proteome</keyword>
<dbReference type="InterPro" id="IPR050312">
    <property type="entry name" value="IolE/XylAMocC-like"/>
</dbReference>
<accession>A0A2N4UMG4</accession>
<sequence length="319" mass="36449">MKLGLETESYHLLFQHKRMDIFDFIEQTWKLGLDGVEINIIPDHNLHPQFGVLDSDDPTYLARVKNAIQSRNLYCELDTRWTNQASLMKSIEIANGIGADVIRTYIKVDDFDPLNLQPIIEDIKQIIPVLKKHRIKLSLENHEHETSDNIIEIIEAVDSVWFGAHCDIGNSMMTWEDPIEAVHKLAPYTISTHFKDHIVTMHNDEPVVCGVPIGEGSIDIDECFAQLVEHSSITRINIEICYPYCASFSREKGTGGVFKLTGAFEVKEPPFDPELIKPMDYYYPHKISQLALETLIDAQIEGVKHSVAVMKKLRNKYCK</sequence>
<dbReference type="Pfam" id="PF01261">
    <property type="entry name" value="AP_endonuc_2"/>
    <property type="match status" value="1"/>
</dbReference>
<organism evidence="2 3">
    <name type="scientific">Photobacterium carnosum</name>
    <dbReference type="NCBI Taxonomy" id="2023717"/>
    <lineage>
        <taxon>Bacteria</taxon>
        <taxon>Pseudomonadati</taxon>
        <taxon>Pseudomonadota</taxon>
        <taxon>Gammaproteobacteria</taxon>
        <taxon>Vibrionales</taxon>
        <taxon>Vibrionaceae</taxon>
        <taxon>Photobacterium</taxon>
    </lineage>
</organism>
<evidence type="ECO:0000313" key="2">
    <source>
        <dbReference type="EMBL" id="PLC56210.1"/>
    </source>
</evidence>
<feature type="domain" description="Xylose isomerase-like TIM barrel" evidence="1">
    <location>
        <begin position="30"/>
        <end position="231"/>
    </location>
</feature>
<comment type="caution">
    <text evidence="2">The sequence shown here is derived from an EMBL/GenBank/DDBJ whole genome shotgun (WGS) entry which is preliminary data.</text>
</comment>
<dbReference type="InterPro" id="IPR013022">
    <property type="entry name" value="Xyl_isomerase-like_TIM-brl"/>
</dbReference>
<dbReference type="SUPFAM" id="SSF51658">
    <property type="entry name" value="Xylose isomerase-like"/>
    <property type="match status" value="1"/>
</dbReference>
<dbReference type="Gene3D" id="3.20.20.150">
    <property type="entry name" value="Divalent-metal-dependent TIM barrel enzymes"/>
    <property type="match status" value="1"/>
</dbReference>
<dbReference type="GO" id="GO:0016853">
    <property type="term" value="F:isomerase activity"/>
    <property type="evidence" value="ECO:0007669"/>
    <property type="project" value="UniProtKB-KW"/>
</dbReference>
<dbReference type="Proteomes" id="UP000234420">
    <property type="component" value="Unassembled WGS sequence"/>
</dbReference>
<dbReference type="EMBL" id="NPIB01000036">
    <property type="protein sequence ID" value="PLC56210.1"/>
    <property type="molecule type" value="Genomic_DNA"/>
</dbReference>
<proteinExistence type="predicted"/>
<dbReference type="AlphaFoldDB" id="A0A2N4UMG4"/>
<dbReference type="PANTHER" id="PTHR12110:SF53">
    <property type="entry name" value="BLR5974 PROTEIN"/>
    <property type="match status" value="1"/>
</dbReference>
<dbReference type="RefSeq" id="WP_101770274.1">
    <property type="nucleotide sequence ID" value="NZ_BPPU01000002.1"/>
</dbReference>
<gene>
    <name evidence="2" type="ORF">CIK00_19720</name>
</gene>
<protein>
    <submittedName>
        <fullName evidence="2">Xylose isomerase</fullName>
    </submittedName>
</protein>
<name>A0A2N4UMG4_9GAMM</name>